<dbReference type="PANTHER" id="PTHR31640">
    <property type="entry name" value="TRANSMEMBRANE PROTEIN KIAA1109"/>
    <property type="match status" value="1"/>
</dbReference>
<gene>
    <name evidence="4" type="ORF">TIS948_LOCUS21008</name>
</gene>
<dbReference type="InterPro" id="IPR033616">
    <property type="entry name" value="BLTP1"/>
</dbReference>
<evidence type="ECO:0000259" key="3">
    <source>
        <dbReference type="Pfam" id="PF20413"/>
    </source>
</evidence>
<evidence type="ECO:0000256" key="2">
    <source>
        <dbReference type="SAM" id="Phobius"/>
    </source>
</evidence>
<proteinExistence type="predicted"/>
<dbReference type="EMBL" id="CAJNXB010003638">
    <property type="protein sequence ID" value="CAF3328523.1"/>
    <property type="molecule type" value="Genomic_DNA"/>
</dbReference>
<dbReference type="GO" id="GO:0098793">
    <property type="term" value="C:presynapse"/>
    <property type="evidence" value="ECO:0007669"/>
    <property type="project" value="GOC"/>
</dbReference>
<keyword evidence="2" id="KW-0472">Membrane</keyword>
<feature type="domain" description="Bridge-like lipid transfer protein family member 1 N-terminal" evidence="3">
    <location>
        <begin position="40"/>
        <end position="616"/>
    </location>
</feature>
<name>A0A817U8K3_9BILA</name>
<organism evidence="4 5">
    <name type="scientific">Rotaria socialis</name>
    <dbReference type="NCBI Taxonomy" id="392032"/>
    <lineage>
        <taxon>Eukaryota</taxon>
        <taxon>Metazoa</taxon>
        <taxon>Spiralia</taxon>
        <taxon>Gnathifera</taxon>
        <taxon>Rotifera</taxon>
        <taxon>Eurotatoria</taxon>
        <taxon>Bdelloidea</taxon>
        <taxon>Philodinida</taxon>
        <taxon>Philodinidae</taxon>
        <taxon>Rotaria</taxon>
    </lineage>
</organism>
<keyword evidence="2" id="KW-0812">Transmembrane</keyword>
<dbReference type="PANTHER" id="PTHR31640:SF1">
    <property type="entry name" value="BRIDGE-LIKE LIPID TRANSFER PROTEIN FAMILY MEMBER 1"/>
    <property type="match status" value="1"/>
</dbReference>
<keyword evidence="2" id="KW-1133">Transmembrane helix</keyword>
<feature type="compositionally biased region" description="Polar residues" evidence="1">
    <location>
        <begin position="1311"/>
        <end position="1331"/>
    </location>
</feature>
<feature type="compositionally biased region" description="Basic residues" evidence="1">
    <location>
        <begin position="1196"/>
        <end position="1212"/>
    </location>
</feature>
<feature type="region of interest" description="Disordered" evidence="1">
    <location>
        <begin position="1309"/>
        <end position="1331"/>
    </location>
</feature>
<dbReference type="InterPro" id="IPR047104">
    <property type="entry name" value="BLTP1_N"/>
</dbReference>
<feature type="region of interest" description="Disordered" evidence="1">
    <location>
        <begin position="1196"/>
        <end position="1267"/>
    </location>
</feature>
<feature type="domain" description="Bridge-like lipid transfer protein family member 1 N-terminal" evidence="3">
    <location>
        <begin position="694"/>
        <end position="1051"/>
    </location>
</feature>
<sequence length="1732" mass="198745">MQAVFRTEFPLEINTSFNFTSSNEIPSSLTTPSTLEVISNEIIDYFETHREQIPLLIIVYLLTIFWIIYLILYHSRIQGIALSYLLRRFYFKDAAQFKFDSFSISFISGSIMFRNLHYTTGSYYVYIKDGCLTFRYWSRTTKKSAIRLKILLYCVDIQLFSPIRSNTFSDTNNSNEDLRKGSTSGISTKVDESSNVNTINNNEERFFVQSLRSLFPAIEIKVDYGRISIGHDTVPYGLLISFNTMNSTFSSESPSKYVPHIDLMTLIYSITYKNLRIQFYPIKAFTGERHDIFPPTQPSKTVGDGVFQVFECSEGEFEYIQDVPGKMIEPSADGESIPDVLWEIRMKCNKETKIAYGPWADRQRELLWQYFLPTLYEESPITNEPTAGQTRIFKSVHFKLLLNCSTKLDLYFMNKTKLQQLHIECPAKGSYVDAVFPFSTQPDGFDTFLSVNLLKTIMQTNLSFSPLVEADNVHIKLHIHYPRLWNSLQLWFIDIAAKKAQIYFVFEHKNFFQALINDWSSSLPPDIYSFAPFIYNITLRGDHIELLVPCNQGNWLDCSNVKTAENNYLSLCAKTLVLTYPLAFFEFCPKNTSMDLTVEVSDVLARLVIPRNNRMYYVIEGIDMHKQFYTPNGIKSHLSLLDVFDTRDNCFECGEVAHIKILVQILLHSSPPIDLNRTDLQYVQHVKSIGNRQTFHPNKLEYDIFNIELDMGPVNLLLHGLFLKNLWWVKDNLFGWNQVYHDIHESELIRQNKIIVNDDPLLDMIDENQPFDPRYFRPLMVTLRVALHNITGHLLHHTDLEPCPIGFCERLCVEMTTNLDETKLQVLFLPVNIYVEDTIVRNKADQQLSTGSLQLSGLIIRGHAMLSHEGLPPERETLEYAWQMDILLGKASARLTTIQVEKLLCFLKNFYLQMMEDEYTLVRSPIMDKTKWVEKLKYDVLRFSLDSVDLSLIEVGNALHAQVAPVRLCMCNMHTSSCNEGLTLKVGTILIRQLLRLYPGSWLEAGSIHVPELRMNGKFDCHPPTSVNLNQQIEFLLRHDQQMHRLHFLYNTKSQQIATTTSRRPSNLGLQASVTLSSCACLGGSANYYTLVQGEHFFKSTFRLSEQPSFGRSLFRPDLHVIHSHHVFQQKYHWDTYQRSSVPDEQLNDEEIFYPFDFCTQQQNLNEDEIDSLDGNDPKSNTTRIFSGVARSNSFTHKKHKNSFEKKSHKRSSSSIPLFNNATSGSRSSSSVTTNDSYLTPKENASLNNSREKSLNHITESSSSSSKPLHFNLLSKSVDEQIVSLTSSNSSSSSSSNDSLAALEEILQTPKPENSSTLLPQKSVSSNTEYNSIPQPSLFTPSWISLRSQMKMPIQKSTLLSTTYIRYLSHYRSSTWSNVPSFPPLIQQDQINHHPLLDFNCVSQGFSCSFLSESLSSSPSRQHYPSYYTRTRASIGATFTSSNIIATENELCLRFKGPLNILLTPLMLECLTAYIEKWKTYELHPMSILDDLHFQAQTTANIPSTSIDLSATKLSVQLSKINICLLQAGLAEDHVQLTELRRPVDIVTMSLFALSCKDIQMETILSKRDQSTAGVFKISSITGQFRRFENDFSSIENVNIHAIQSQRCRLQFHMPNDIRTHLPIGDNRRNVGFVMNEFGLQRLCFKLINNAAKQQQEERQQTVSVITEVNEIQTAKPSTKHKSKRKQTEVSVFFRYLEIERKIFENSLAITSVSYDEHSTKYNFAAEKFIIK</sequence>
<comment type="caution">
    <text evidence="4">The sequence shown here is derived from an EMBL/GenBank/DDBJ whole genome shotgun (WGS) entry which is preliminary data.</text>
</comment>
<dbReference type="Pfam" id="PF20413">
    <property type="entry name" value="BLTP1_N"/>
    <property type="match status" value="2"/>
</dbReference>
<dbReference type="OrthoDB" id="10053646at2759"/>
<protein>
    <recommendedName>
        <fullName evidence="3">Bridge-like lipid transfer protein family member 1 N-terminal domain-containing protein</fullName>
    </recommendedName>
</protein>
<feature type="compositionally biased region" description="Polar residues" evidence="1">
    <location>
        <begin position="1256"/>
        <end position="1267"/>
    </location>
</feature>
<reference evidence="4" key="1">
    <citation type="submission" date="2021-02" db="EMBL/GenBank/DDBJ databases">
        <authorList>
            <person name="Nowell W R."/>
        </authorList>
    </citation>
    <scope>NUCLEOTIDE SEQUENCE</scope>
</reference>
<evidence type="ECO:0000313" key="5">
    <source>
        <dbReference type="Proteomes" id="UP000663825"/>
    </source>
</evidence>
<feature type="transmembrane region" description="Helical" evidence="2">
    <location>
        <begin position="53"/>
        <end position="73"/>
    </location>
</feature>
<feature type="compositionally biased region" description="Low complexity" evidence="1">
    <location>
        <begin position="1220"/>
        <end position="1237"/>
    </location>
</feature>
<evidence type="ECO:0000313" key="4">
    <source>
        <dbReference type="EMBL" id="CAF3328523.1"/>
    </source>
</evidence>
<dbReference type="GO" id="GO:0048488">
    <property type="term" value="P:synaptic vesicle endocytosis"/>
    <property type="evidence" value="ECO:0007669"/>
    <property type="project" value="TreeGrafter"/>
</dbReference>
<dbReference type="Proteomes" id="UP000663825">
    <property type="component" value="Unassembled WGS sequence"/>
</dbReference>
<accession>A0A817U8K3</accession>
<evidence type="ECO:0000256" key="1">
    <source>
        <dbReference type="SAM" id="MobiDB-lite"/>
    </source>
</evidence>